<name>A0A9N8E0J2_9STRA</name>
<evidence type="ECO:0000313" key="2">
    <source>
        <dbReference type="EMBL" id="CAB9511710.1"/>
    </source>
</evidence>
<feature type="region of interest" description="Disordered" evidence="1">
    <location>
        <begin position="482"/>
        <end position="530"/>
    </location>
</feature>
<feature type="region of interest" description="Disordered" evidence="1">
    <location>
        <begin position="581"/>
        <end position="626"/>
    </location>
</feature>
<feature type="region of interest" description="Disordered" evidence="1">
    <location>
        <begin position="687"/>
        <end position="766"/>
    </location>
</feature>
<feature type="compositionally biased region" description="Polar residues" evidence="1">
    <location>
        <begin position="607"/>
        <end position="618"/>
    </location>
</feature>
<feature type="compositionally biased region" description="Low complexity" evidence="1">
    <location>
        <begin position="36"/>
        <end position="59"/>
    </location>
</feature>
<evidence type="ECO:0000313" key="3">
    <source>
        <dbReference type="Proteomes" id="UP001153069"/>
    </source>
</evidence>
<evidence type="ECO:0000256" key="1">
    <source>
        <dbReference type="SAM" id="MobiDB-lite"/>
    </source>
</evidence>
<dbReference type="AlphaFoldDB" id="A0A9N8E0J2"/>
<feature type="region of interest" description="Disordered" evidence="1">
    <location>
        <begin position="329"/>
        <end position="381"/>
    </location>
</feature>
<proteinExistence type="predicted"/>
<gene>
    <name evidence="2" type="ORF">SEMRO_499_G155050.1</name>
</gene>
<feature type="compositionally biased region" description="Polar residues" evidence="1">
    <location>
        <begin position="688"/>
        <end position="707"/>
    </location>
</feature>
<feature type="compositionally biased region" description="Polar residues" evidence="1">
    <location>
        <begin position="445"/>
        <end position="458"/>
    </location>
</feature>
<protein>
    <submittedName>
        <fullName evidence="2">Uncharacterized protein</fullName>
    </submittedName>
</protein>
<feature type="compositionally biased region" description="Polar residues" evidence="1">
    <location>
        <begin position="362"/>
        <end position="379"/>
    </location>
</feature>
<dbReference type="Proteomes" id="UP001153069">
    <property type="component" value="Unassembled WGS sequence"/>
</dbReference>
<organism evidence="2 3">
    <name type="scientific">Seminavis robusta</name>
    <dbReference type="NCBI Taxonomy" id="568900"/>
    <lineage>
        <taxon>Eukaryota</taxon>
        <taxon>Sar</taxon>
        <taxon>Stramenopiles</taxon>
        <taxon>Ochrophyta</taxon>
        <taxon>Bacillariophyta</taxon>
        <taxon>Bacillariophyceae</taxon>
        <taxon>Bacillariophycidae</taxon>
        <taxon>Naviculales</taxon>
        <taxon>Naviculaceae</taxon>
        <taxon>Seminavis</taxon>
    </lineage>
</organism>
<feature type="compositionally biased region" description="Polar residues" evidence="1">
    <location>
        <begin position="737"/>
        <end position="749"/>
    </location>
</feature>
<feature type="region of interest" description="Disordered" evidence="1">
    <location>
        <begin position="222"/>
        <end position="303"/>
    </location>
</feature>
<feature type="compositionally biased region" description="Basic and acidic residues" evidence="1">
    <location>
        <begin position="596"/>
        <end position="606"/>
    </location>
</feature>
<feature type="region of interest" description="Disordered" evidence="1">
    <location>
        <begin position="24"/>
        <end position="61"/>
    </location>
</feature>
<sequence length="924" mass="100958">MPFNVKKNAFGRAIFGVSVGGYRKQKSDSVPLKNASNNSSGNSSSSSSSGTSNQNNNNTPTARMLVSSKLELKRYDILPTRKSSESDATLLKELGKLHDDRLLPNMDAALQHSLLYSESSNQTTGLDTSNREFNGQDNANFVGFGVDSDIGDAAAKVGASPQKGPVKDTLPIATTAPSFATTGNDHGRGSWVMPTTTTMEDDLLSCAFDEIITRRGEENLTTTLQQRRQQEQQQQQQQYQTRSNAPSPVPPSPRDSPLRPRKADPPGSTKAPFSRDPPASFANKLLSPPGQKDPSGDAPSSFWPSRRVIPIVEVTAPVSIKRRDVVVNNNVPTPSRRDVNNNVSTPSRRDTPTRLGAKTARVSPQTVPTNADASPTRFPTVNRRLSDPELFFASGGRGLAPPSPHKLHLHHQTERRLSDNHEIRQYMRKTSDVENQEFSNPFAPPTSTTAARANNNSPFPAMPSQVAVLQQRHVERHLAENQARVLDPTFSSTGRRHSHGNVEKPDETTSNDNVKPKGAIPTNASERRLSRHVWRQNQLLEPPSNPLMNLANVSLPTPTSSKARPTNEPKHVYNFDQLVSLPTPNVRPTEPTQKTGMHELDQRAEQRVSSVGNLSPTPTAARVRPVEPQETTAVRNFDQLVERRASGSGHSRFGEFASENFTQSQQQPDNRLFHSRLAFELRRPLSSRAMNTGNDSELPESSQQLTTRTRRHSEDFAAIKGQNSNAKGMPPLGKGLSEQQGAAGKTTSDGGAMDAPHQGISPTEVRQLDSGSVDIFGLMAPMDTIDNSSPNDESGLVSAAASMRPPLADSQRVLNIDDPNQCTYWVTTADGQCQHLEIDCESASQNKASRKSFGRKDDGRLTIASLWSDVSQHAKGYSKKGEKGCLTPTGKKNGKVRKITSSLSFRASSTKARIRRNFSFSSVI</sequence>
<comment type="caution">
    <text evidence="2">The sequence shown here is derived from an EMBL/GenBank/DDBJ whole genome shotgun (WGS) entry which is preliminary data.</text>
</comment>
<dbReference type="EMBL" id="CAICTM010000498">
    <property type="protein sequence ID" value="CAB9511710.1"/>
    <property type="molecule type" value="Genomic_DNA"/>
</dbReference>
<accession>A0A9N8E0J2</accession>
<keyword evidence="3" id="KW-1185">Reference proteome</keyword>
<reference evidence="2" key="1">
    <citation type="submission" date="2020-06" db="EMBL/GenBank/DDBJ databases">
        <authorList>
            <consortium name="Plant Systems Biology data submission"/>
        </authorList>
    </citation>
    <scope>NUCLEOTIDE SEQUENCE</scope>
    <source>
        <strain evidence="2">D6</strain>
    </source>
</reference>
<feature type="region of interest" description="Disordered" evidence="1">
    <location>
        <begin position="430"/>
        <end position="461"/>
    </location>
</feature>
<feature type="compositionally biased region" description="Low complexity" evidence="1">
    <location>
        <begin position="222"/>
        <end position="246"/>
    </location>
</feature>